<dbReference type="PANTHER" id="PTHR30537">
    <property type="entry name" value="HTH-TYPE TRANSCRIPTIONAL REGULATOR"/>
    <property type="match status" value="1"/>
</dbReference>
<evidence type="ECO:0000259" key="5">
    <source>
        <dbReference type="PROSITE" id="PS50931"/>
    </source>
</evidence>
<keyword evidence="6" id="KW-0614">Plasmid</keyword>
<dbReference type="Pfam" id="PF03466">
    <property type="entry name" value="LysR_substrate"/>
    <property type="match status" value="1"/>
</dbReference>
<dbReference type="Gene3D" id="3.40.190.10">
    <property type="entry name" value="Periplasmic binding protein-like II"/>
    <property type="match status" value="2"/>
</dbReference>
<evidence type="ECO:0000256" key="1">
    <source>
        <dbReference type="ARBA" id="ARBA00009437"/>
    </source>
</evidence>
<dbReference type="GO" id="GO:0006351">
    <property type="term" value="P:DNA-templated transcription"/>
    <property type="evidence" value="ECO:0007669"/>
    <property type="project" value="TreeGrafter"/>
</dbReference>
<keyword evidence="2" id="KW-0805">Transcription regulation</keyword>
<feature type="domain" description="HTH lysR-type" evidence="5">
    <location>
        <begin position="21"/>
        <end position="78"/>
    </location>
</feature>
<dbReference type="Gene3D" id="1.10.10.10">
    <property type="entry name" value="Winged helix-like DNA-binding domain superfamily/Winged helix DNA-binding domain"/>
    <property type="match status" value="1"/>
</dbReference>
<keyword evidence="3" id="KW-0238">DNA-binding</keyword>
<protein>
    <submittedName>
        <fullName evidence="6">Glycine cleavage system transcriptional activator GcvA</fullName>
    </submittedName>
</protein>
<dbReference type="CDD" id="cd08432">
    <property type="entry name" value="PBP2_GcdR_TrpI_HvrB_AmpR_like"/>
    <property type="match status" value="1"/>
</dbReference>
<dbReference type="GO" id="GO:0003700">
    <property type="term" value="F:DNA-binding transcription factor activity"/>
    <property type="evidence" value="ECO:0007669"/>
    <property type="project" value="InterPro"/>
</dbReference>
<dbReference type="Pfam" id="PF00126">
    <property type="entry name" value="HTH_1"/>
    <property type="match status" value="1"/>
</dbReference>
<evidence type="ECO:0000313" key="6">
    <source>
        <dbReference type="EMBL" id="QFX77785.1"/>
    </source>
</evidence>
<dbReference type="InterPro" id="IPR036388">
    <property type="entry name" value="WH-like_DNA-bd_sf"/>
</dbReference>
<comment type="similarity">
    <text evidence="1">Belongs to the LysR transcriptional regulatory family.</text>
</comment>
<keyword evidence="4" id="KW-0804">Transcription</keyword>
<geneLocation type="plasmid" evidence="6">
    <name>pA2508-emrE</name>
</geneLocation>
<dbReference type="InterPro" id="IPR036390">
    <property type="entry name" value="WH_DNA-bd_sf"/>
</dbReference>
<evidence type="ECO:0000256" key="4">
    <source>
        <dbReference type="ARBA" id="ARBA00023163"/>
    </source>
</evidence>
<organism evidence="6">
    <name type="scientific">Klebsiella quasipneumoniae</name>
    <dbReference type="NCBI Taxonomy" id="1463165"/>
    <lineage>
        <taxon>Bacteria</taxon>
        <taxon>Pseudomonadati</taxon>
        <taxon>Pseudomonadota</taxon>
        <taxon>Gammaproteobacteria</taxon>
        <taxon>Enterobacterales</taxon>
        <taxon>Enterobacteriaceae</taxon>
        <taxon>Klebsiella/Raoultella group</taxon>
        <taxon>Klebsiella</taxon>
        <taxon>Klebsiella pneumoniae complex</taxon>
    </lineage>
</organism>
<sequence length="329" mass="37297">MLIAGYLATEKPMMQPKPGLPSLDGLRYFDAAARNLSFTRAAQELFLTQSAVSQKIQLLEQHLGYLVFHRTPAGLRLTPQGEQLFIGVRQAFSILETTLHQTGEETLEGTIKIRVMPSFATKWLLPRLHQFYEQYPVSLEIDADMTPANFKSDAVDIAITPFWVDDKNLIQRHLFNDVIYPVISPDLMKNRPLKNYSDLCGLRLLHDSMPQNAYSTHWRSYFARLGLYDLDVEAGTGFSRADLVLQAACAGQGIALSRHSLCATEVRNGALIRPFTDIVEDGQVWLTCPRNNEKRPRVQALVNWLTEETARHIAERKQILSEYTLHKAS</sequence>
<reference evidence="6" key="1">
    <citation type="submission" date="2019-08" db="EMBL/GenBank/DDBJ databases">
        <authorList>
            <person name="Xu Y."/>
        </authorList>
    </citation>
    <scope>NUCLEOTIDE SEQUENCE</scope>
    <source>
        <strain evidence="6">A2508</strain>
        <plasmid evidence="6">pA2508-emrE</plasmid>
    </source>
</reference>
<dbReference type="PROSITE" id="PS50931">
    <property type="entry name" value="HTH_LYSR"/>
    <property type="match status" value="1"/>
</dbReference>
<dbReference type="GO" id="GO:0043565">
    <property type="term" value="F:sequence-specific DNA binding"/>
    <property type="evidence" value="ECO:0007669"/>
    <property type="project" value="TreeGrafter"/>
</dbReference>
<dbReference type="PRINTS" id="PR00039">
    <property type="entry name" value="HTHLYSR"/>
</dbReference>
<dbReference type="AlphaFoldDB" id="A0A6B7Q0Q1"/>
<name>A0A6B7Q0Q1_9ENTR</name>
<proteinExistence type="inferred from homology"/>
<dbReference type="InterPro" id="IPR000847">
    <property type="entry name" value="LysR_HTH_N"/>
</dbReference>
<dbReference type="PANTHER" id="PTHR30537:SF26">
    <property type="entry name" value="GLYCINE CLEAVAGE SYSTEM TRANSCRIPTIONAL ACTIVATOR"/>
    <property type="match status" value="1"/>
</dbReference>
<accession>A0A6B7Q0Q1</accession>
<dbReference type="EMBL" id="MN310379">
    <property type="protein sequence ID" value="QFX77785.1"/>
    <property type="molecule type" value="Genomic_DNA"/>
</dbReference>
<dbReference type="SUPFAM" id="SSF46785">
    <property type="entry name" value="Winged helix' DNA-binding domain"/>
    <property type="match status" value="1"/>
</dbReference>
<dbReference type="InterPro" id="IPR005119">
    <property type="entry name" value="LysR_subst-bd"/>
</dbReference>
<dbReference type="InterPro" id="IPR058163">
    <property type="entry name" value="LysR-type_TF_proteobact-type"/>
</dbReference>
<evidence type="ECO:0000256" key="2">
    <source>
        <dbReference type="ARBA" id="ARBA00023015"/>
    </source>
</evidence>
<dbReference type="SUPFAM" id="SSF53850">
    <property type="entry name" value="Periplasmic binding protein-like II"/>
    <property type="match status" value="1"/>
</dbReference>
<evidence type="ECO:0000256" key="3">
    <source>
        <dbReference type="ARBA" id="ARBA00023125"/>
    </source>
</evidence>